<sequence>MSAPPPNSGKNVLGGELQSCCTDPMTGFYRDGFCRTGLSDAGLHVVCIQATDEFLAFSRRVGNDLSTPIPEYMFPGVQPGDRWCLCASRWKEAYDAGVAPPVRLEATHMTALEFASLEELREHALPAEG</sequence>
<proteinExistence type="predicted"/>
<dbReference type="OrthoDB" id="9792525at2"/>
<dbReference type="InterPro" id="IPR018714">
    <property type="entry name" value="DUF2237"/>
</dbReference>
<dbReference type="Pfam" id="PF09996">
    <property type="entry name" value="DUF2237"/>
    <property type="match status" value="1"/>
</dbReference>
<gene>
    <name evidence="1" type="ORF">KOR34_23030</name>
</gene>
<protein>
    <recommendedName>
        <fullName evidence="3">DUF2237 domain-containing protein</fullName>
    </recommendedName>
</protein>
<dbReference type="PANTHER" id="PTHR37466">
    <property type="entry name" value="SLR1628 PROTEIN"/>
    <property type="match status" value="1"/>
</dbReference>
<dbReference type="Proteomes" id="UP000316714">
    <property type="component" value="Unassembled WGS sequence"/>
</dbReference>
<accession>A0A5C5VFD3</accession>
<evidence type="ECO:0000313" key="1">
    <source>
        <dbReference type="EMBL" id="TWT37354.1"/>
    </source>
</evidence>
<reference evidence="1 2" key="1">
    <citation type="submission" date="2019-02" db="EMBL/GenBank/DDBJ databases">
        <title>Deep-cultivation of Planctomycetes and their phenomic and genomic characterization uncovers novel biology.</title>
        <authorList>
            <person name="Wiegand S."/>
            <person name="Jogler M."/>
            <person name="Boedeker C."/>
            <person name="Pinto D."/>
            <person name="Vollmers J."/>
            <person name="Rivas-Marin E."/>
            <person name="Kohn T."/>
            <person name="Peeters S.H."/>
            <person name="Heuer A."/>
            <person name="Rast P."/>
            <person name="Oberbeckmann S."/>
            <person name="Bunk B."/>
            <person name="Jeske O."/>
            <person name="Meyerdierks A."/>
            <person name="Storesund J.E."/>
            <person name="Kallscheuer N."/>
            <person name="Luecker S."/>
            <person name="Lage O.M."/>
            <person name="Pohl T."/>
            <person name="Merkel B.J."/>
            <person name="Hornburger P."/>
            <person name="Mueller R.-W."/>
            <person name="Bruemmer F."/>
            <person name="Labrenz M."/>
            <person name="Spormann A.M."/>
            <person name="Op Den Camp H."/>
            <person name="Overmann J."/>
            <person name="Amann R."/>
            <person name="Jetten M.S.M."/>
            <person name="Mascher T."/>
            <person name="Medema M.H."/>
            <person name="Devos D.P."/>
            <person name="Kaster A.-K."/>
            <person name="Ovreas L."/>
            <person name="Rohde M."/>
            <person name="Galperin M.Y."/>
            <person name="Jogler C."/>
        </authorList>
    </citation>
    <scope>NUCLEOTIDE SEQUENCE [LARGE SCALE GENOMIC DNA]</scope>
    <source>
        <strain evidence="1 2">KOR34</strain>
    </source>
</reference>
<evidence type="ECO:0008006" key="3">
    <source>
        <dbReference type="Google" id="ProtNLM"/>
    </source>
</evidence>
<dbReference type="AlphaFoldDB" id="A0A5C5VFD3"/>
<name>A0A5C5VFD3_9BACT</name>
<organism evidence="1 2">
    <name type="scientific">Posidoniimonas corsicana</name>
    <dbReference type="NCBI Taxonomy" id="1938618"/>
    <lineage>
        <taxon>Bacteria</taxon>
        <taxon>Pseudomonadati</taxon>
        <taxon>Planctomycetota</taxon>
        <taxon>Planctomycetia</taxon>
        <taxon>Pirellulales</taxon>
        <taxon>Lacipirellulaceae</taxon>
        <taxon>Posidoniimonas</taxon>
    </lineage>
</organism>
<dbReference type="RefSeq" id="WP_146564696.1">
    <property type="nucleotide sequence ID" value="NZ_SIHJ01000001.1"/>
</dbReference>
<comment type="caution">
    <text evidence="1">The sequence shown here is derived from an EMBL/GenBank/DDBJ whole genome shotgun (WGS) entry which is preliminary data.</text>
</comment>
<keyword evidence="2" id="KW-1185">Reference proteome</keyword>
<dbReference type="EMBL" id="SIHJ01000001">
    <property type="protein sequence ID" value="TWT37354.1"/>
    <property type="molecule type" value="Genomic_DNA"/>
</dbReference>
<dbReference type="Gene3D" id="3.30.56.110">
    <property type="entry name" value="Protein of unknown function DUF2237"/>
    <property type="match status" value="1"/>
</dbReference>
<evidence type="ECO:0000313" key="2">
    <source>
        <dbReference type="Proteomes" id="UP000316714"/>
    </source>
</evidence>
<dbReference type="PANTHER" id="PTHR37466:SF1">
    <property type="entry name" value="SLR1628 PROTEIN"/>
    <property type="match status" value="1"/>
</dbReference>